<reference evidence="2" key="1">
    <citation type="submission" date="2019-08" db="EMBL/GenBank/DDBJ databases">
        <authorList>
            <person name="Kucharzyk K."/>
            <person name="Murdoch R.W."/>
            <person name="Higgins S."/>
            <person name="Loffler F."/>
        </authorList>
    </citation>
    <scope>NUCLEOTIDE SEQUENCE</scope>
</reference>
<gene>
    <name evidence="2" type="ORF">SDC9_21781</name>
</gene>
<protein>
    <submittedName>
        <fullName evidence="2">Uncharacterized protein</fullName>
    </submittedName>
</protein>
<feature type="transmembrane region" description="Helical" evidence="1">
    <location>
        <begin position="93"/>
        <end position="115"/>
    </location>
</feature>
<comment type="caution">
    <text evidence="2">The sequence shown here is derived from an EMBL/GenBank/DDBJ whole genome shotgun (WGS) entry which is preliminary data.</text>
</comment>
<name>A0A644UAN2_9ZZZZ</name>
<sequence>MSLSKSEKAAGIVLAALMFWVTLFSTYFFLGRLKLGLADWIAFNSCAPVCYLFILFFTVFFIRGQYVWLALTTLPVYYLGTLSMFVLPWTGTYLFAHAGHIIMTLSMFWALYVLISHKQFKALATGLLLSILFFGPYIAHVQTYNQKHASRLTELMGRP</sequence>
<dbReference type="EMBL" id="VSSQ01000093">
    <property type="protein sequence ID" value="MPL75938.1"/>
    <property type="molecule type" value="Genomic_DNA"/>
</dbReference>
<feature type="transmembrane region" description="Helical" evidence="1">
    <location>
        <begin position="12"/>
        <end position="30"/>
    </location>
</feature>
<keyword evidence="1" id="KW-0472">Membrane</keyword>
<feature type="transmembrane region" description="Helical" evidence="1">
    <location>
        <begin position="42"/>
        <end position="62"/>
    </location>
</feature>
<dbReference type="AlphaFoldDB" id="A0A644UAN2"/>
<accession>A0A644UAN2</accession>
<keyword evidence="1" id="KW-1133">Transmembrane helix</keyword>
<organism evidence="2">
    <name type="scientific">bioreactor metagenome</name>
    <dbReference type="NCBI Taxonomy" id="1076179"/>
    <lineage>
        <taxon>unclassified sequences</taxon>
        <taxon>metagenomes</taxon>
        <taxon>ecological metagenomes</taxon>
    </lineage>
</organism>
<proteinExistence type="predicted"/>
<keyword evidence="1" id="KW-0812">Transmembrane</keyword>
<feature type="transmembrane region" description="Helical" evidence="1">
    <location>
        <begin position="67"/>
        <end position="87"/>
    </location>
</feature>
<evidence type="ECO:0000313" key="2">
    <source>
        <dbReference type="EMBL" id="MPL75938.1"/>
    </source>
</evidence>
<feature type="transmembrane region" description="Helical" evidence="1">
    <location>
        <begin position="122"/>
        <end position="139"/>
    </location>
</feature>
<evidence type="ECO:0000256" key="1">
    <source>
        <dbReference type="SAM" id="Phobius"/>
    </source>
</evidence>